<dbReference type="Proteomes" id="UP000287605">
    <property type="component" value="Unassembled WGS sequence"/>
</dbReference>
<dbReference type="InterPro" id="IPR044929">
    <property type="entry name" value="DNA/RNA_non-sp_Endonuclease_sf"/>
</dbReference>
<dbReference type="AlphaFoldDB" id="A0A430ANJ5"/>
<keyword evidence="3" id="KW-1185">Reference proteome</keyword>
<gene>
    <name evidence="2" type="ORF">CBF29_11010</name>
</gene>
<dbReference type="RefSeq" id="WP_126809783.1">
    <property type="nucleotide sequence ID" value="NZ_NGKA01000019.1"/>
</dbReference>
<organism evidence="2 3">
    <name type="scientific">Vagococcus elongatus</name>
    <dbReference type="NCBI Taxonomy" id="180344"/>
    <lineage>
        <taxon>Bacteria</taxon>
        <taxon>Bacillati</taxon>
        <taxon>Bacillota</taxon>
        <taxon>Bacilli</taxon>
        <taxon>Lactobacillales</taxon>
        <taxon>Enterococcaceae</taxon>
        <taxon>Vagococcus</taxon>
    </lineage>
</organism>
<dbReference type="Gene3D" id="3.40.570.10">
    <property type="entry name" value="Extracellular Endonuclease, subunit A"/>
    <property type="match status" value="1"/>
</dbReference>
<protein>
    <recommendedName>
        <fullName evidence="1">Type VII secretion system protein EssD-like domain-containing protein</fullName>
    </recommendedName>
</protein>
<dbReference type="InterPro" id="IPR044927">
    <property type="entry name" value="Endonuclea_NS_2"/>
</dbReference>
<dbReference type="Pfam" id="PF13930">
    <property type="entry name" value="Endonuclea_NS_2"/>
    <property type="match status" value="1"/>
</dbReference>
<dbReference type="OrthoDB" id="9783680at2"/>
<evidence type="ECO:0000313" key="2">
    <source>
        <dbReference type="EMBL" id="RSU09698.1"/>
    </source>
</evidence>
<feature type="domain" description="Type VII secretion system protein EssD-like" evidence="1">
    <location>
        <begin position="89"/>
        <end position="213"/>
    </location>
</feature>
<evidence type="ECO:0000313" key="3">
    <source>
        <dbReference type="Proteomes" id="UP000287605"/>
    </source>
</evidence>
<name>A0A430ANJ5_9ENTE</name>
<dbReference type="EMBL" id="NGKA01000019">
    <property type="protein sequence ID" value="RSU09698.1"/>
    <property type="molecule type" value="Genomic_DNA"/>
</dbReference>
<sequence>MKKKPYKKKSYKSSLARNKKKNKLFLIGAIVVLVLGLIGVELPKAMMDFFDVPEVGTVTKIQPDDQQTNNGSDEKASHFSAEDLAFEGKGWIAYGPLDKDQRATGADALITKEMIGTGTKANSNIRPPGFISGLAPHGHSRGHLIGKQFGGSGDDERNLVTLFQYPVNSPYMTKYENRIRQAVDQGETVRYRVTPLYDGNEPMPAAIQLEAKSISSNGSIDFDVTIMNKQEEE</sequence>
<evidence type="ECO:0000259" key="1">
    <source>
        <dbReference type="Pfam" id="PF13930"/>
    </source>
</evidence>
<accession>A0A430ANJ5</accession>
<reference evidence="2 3" key="1">
    <citation type="submission" date="2017-05" db="EMBL/GenBank/DDBJ databases">
        <title>Vagococcus spp. assemblies.</title>
        <authorList>
            <person name="Gulvik C.A."/>
        </authorList>
    </citation>
    <scope>NUCLEOTIDE SEQUENCE [LARGE SCALE GENOMIC DNA]</scope>
    <source>
        <strain evidence="2 3">CCUG 51432</strain>
    </source>
</reference>
<proteinExistence type="predicted"/>
<comment type="caution">
    <text evidence="2">The sequence shown here is derived from an EMBL/GenBank/DDBJ whole genome shotgun (WGS) entry which is preliminary data.</text>
</comment>